<comment type="similarity">
    <text evidence="2 3">Belongs to the YajQ family.</text>
</comment>
<dbReference type="OrthoDB" id="9801447at2"/>
<dbReference type="EMBL" id="FOFA01000009">
    <property type="protein sequence ID" value="SER14880.1"/>
    <property type="molecule type" value="Genomic_DNA"/>
</dbReference>
<keyword evidence="5" id="KW-1185">Reference proteome</keyword>
<dbReference type="CDD" id="cd11740">
    <property type="entry name" value="YajQ_like"/>
    <property type="match status" value="1"/>
</dbReference>
<evidence type="ECO:0000313" key="4">
    <source>
        <dbReference type="EMBL" id="SER14880.1"/>
    </source>
</evidence>
<sequence>MAAESSFDIVSKVDRQEVDNALNQAAKEIRQRFDFKNAEASIAWSGEAIEMEAVSEERVKAVLDVFESKLVRRGVSLKSLDAGEPRSSGKVYKITATTTEGISTENAKKVAKLIRDEGPKGVKTQVQGEELRVSSKSRDDLQAVQALVKGADYDFAVQFTNYR</sequence>
<accession>A0A1H9LU04</accession>
<dbReference type="Gene3D" id="3.30.70.860">
    <property type="match status" value="1"/>
</dbReference>
<dbReference type="FunFam" id="3.30.70.860:FF:000004">
    <property type="entry name" value="UPF0234 protein AWC22_11905"/>
    <property type="match status" value="1"/>
</dbReference>
<protein>
    <recommendedName>
        <fullName evidence="3">Nucleotide-binding protein SAMN05421756_109115</fullName>
    </recommendedName>
</protein>
<dbReference type="RefSeq" id="WP_091184738.1">
    <property type="nucleotide sequence ID" value="NZ_FOFA01000009.1"/>
</dbReference>
<dbReference type="GO" id="GO:0000166">
    <property type="term" value="F:nucleotide binding"/>
    <property type="evidence" value="ECO:0007669"/>
    <property type="project" value="UniProtKB-UniRule"/>
</dbReference>
<dbReference type="NCBIfam" id="NF003819">
    <property type="entry name" value="PRK05412.1"/>
    <property type="match status" value="1"/>
</dbReference>
<evidence type="ECO:0000313" key="5">
    <source>
        <dbReference type="Proteomes" id="UP000198504"/>
    </source>
</evidence>
<evidence type="ECO:0000256" key="3">
    <source>
        <dbReference type="HAMAP-Rule" id="MF_00632"/>
    </source>
</evidence>
<dbReference type="HAMAP" id="MF_00632">
    <property type="entry name" value="UPF0234"/>
    <property type="match status" value="1"/>
</dbReference>
<dbReference type="InterPro" id="IPR035570">
    <property type="entry name" value="UPF0234_N"/>
</dbReference>
<dbReference type="Proteomes" id="UP000198504">
    <property type="component" value="Unassembled WGS sequence"/>
</dbReference>
<dbReference type="SUPFAM" id="SSF89963">
    <property type="entry name" value="YajQ-like"/>
    <property type="match status" value="2"/>
</dbReference>
<comment type="function">
    <text evidence="3">Nucleotide-binding protein.</text>
</comment>
<name>A0A1H9LU04_9ACTN</name>
<dbReference type="Pfam" id="PF04461">
    <property type="entry name" value="YajQ"/>
    <property type="match status" value="1"/>
</dbReference>
<keyword evidence="1 3" id="KW-0547">Nucleotide-binding</keyword>
<dbReference type="Gene3D" id="3.30.70.990">
    <property type="entry name" value="YajQ-like, domain 2"/>
    <property type="match status" value="1"/>
</dbReference>
<dbReference type="InterPro" id="IPR035571">
    <property type="entry name" value="UPF0234-like_C"/>
</dbReference>
<dbReference type="AlphaFoldDB" id="A0A1H9LU04"/>
<evidence type="ECO:0000256" key="2">
    <source>
        <dbReference type="ARBA" id="ARBA00093450"/>
    </source>
</evidence>
<dbReference type="PANTHER" id="PTHR30476:SF0">
    <property type="entry name" value="UPF0234 PROTEIN YAJQ"/>
    <property type="match status" value="1"/>
</dbReference>
<dbReference type="STRING" id="1036181.SAMN05421756_109115"/>
<proteinExistence type="inferred from homology"/>
<gene>
    <name evidence="4" type="ORF">SAMN05421756_109115</name>
</gene>
<dbReference type="InterPro" id="IPR007551">
    <property type="entry name" value="YajQ/Smlt4090-like"/>
</dbReference>
<dbReference type="GO" id="GO:0005829">
    <property type="term" value="C:cytosol"/>
    <property type="evidence" value="ECO:0007669"/>
    <property type="project" value="TreeGrafter"/>
</dbReference>
<organism evidence="4 5">
    <name type="scientific">Microlunatus flavus</name>
    <dbReference type="NCBI Taxonomy" id="1036181"/>
    <lineage>
        <taxon>Bacteria</taxon>
        <taxon>Bacillati</taxon>
        <taxon>Actinomycetota</taxon>
        <taxon>Actinomycetes</taxon>
        <taxon>Propionibacteriales</taxon>
        <taxon>Propionibacteriaceae</taxon>
        <taxon>Microlunatus</taxon>
    </lineage>
</organism>
<dbReference type="InterPro" id="IPR036183">
    <property type="entry name" value="YajQ-like_sf"/>
</dbReference>
<evidence type="ECO:0000256" key="1">
    <source>
        <dbReference type="ARBA" id="ARBA00022741"/>
    </source>
</evidence>
<dbReference type="PANTHER" id="PTHR30476">
    <property type="entry name" value="UPF0234 PROTEIN YAJQ"/>
    <property type="match status" value="1"/>
</dbReference>
<reference evidence="5" key="1">
    <citation type="submission" date="2016-10" db="EMBL/GenBank/DDBJ databases">
        <authorList>
            <person name="Varghese N."/>
            <person name="Submissions S."/>
        </authorList>
    </citation>
    <scope>NUCLEOTIDE SEQUENCE [LARGE SCALE GENOMIC DNA]</scope>
    <source>
        <strain evidence="5">CGMCC 4.6856</strain>
    </source>
</reference>